<protein>
    <submittedName>
        <fullName evidence="2">Uncharacterized protein</fullName>
    </submittedName>
</protein>
<dbReference type="OrthoDB" id="10583359at2759"/>
<feature type="region of interest" description="Disordered" evidence="1">
    <location>
        <begin position="1"/>
        <end position="108"/>
    </location>
</feature>
<proteinExistence type="predicted"/>
<evidence type="ECO:0000256" key="1">
    <source>
        <dbReference type="SAM" id="MobiDB-lite"/>
    </source>
</evidence>
<dbReference type="EMBL" id="AQGS01000003">
    <property type="protein sequence ID" value="EPS45845.1"/>
    <property type="molecule type" value="Genomic_DNA"/>
</dbReference>
<gene>
    <name evidence="2" type="ORF">H072_126</name>
</gene>
<feature type="compositionally biased region" description="Basic and acidic residues" evidence="1">
    <location>
        <begin position="27"/>
        <end position="46"/>
    </location>
</feature>
<sequence length="707" mass="80186">MESFLKGKFKGNKNKAQENSARGAAPSRHERELVATERQGKQEHWSPDTLDIGRGVSESTVVGTSSTFQRKPTRSESSASALEQTSESSSIELFPPQYSSQPQSPVAKMNLPTVLPPRADTKVSDNKLYTITTSDNPTPFDFDEDDLSDVENDGSRKIGFHVSEIQKSLEKGNFDQDLFTHISAVVFTYGVYSDTKLVILLAIMLTGMGSKSRNLACNLLDDYFRYNEKLAPEMNLTGYLLRAQLYQQGGAVEKASKDCQRAIKFCEKWKAVSKPESTDSKIERWSNAAYRILLRGAGPAKDNAERLYYNSKYNSRTRDPLLEVSQKLKLRVMIDNISQMQIISPYSGEEIELVDSISTALNTRPKPFPSQSVIVRVSWFALENDTILQTLKTAFNITITEEQNTTYPVGNKRRYEEGKRVLHLRYLEDIPRLFEWNLRVSSDSKLLAEICQDHRFMVLKRNFAFKHPALDPFYYYPPYANNSGTQLPIDTAFTLMATSGTARGGNSIGWYTEAAAKYISVVHETYMRRQRRTQSQEDNDNLTSNEYDLQVEMAFRIAVSVNNTQVVSKMIELYPACVTPSDNNKSLAYAVIRASYTGDVSILRSMLGRAQPSLHPVDSLQRNIFHYAAYYSIRSVEAMRCLLEYHKCTTCLLAKASFRGEEYTVYEMVSVARRKHRLHSDDEDFIDDLLNLLEKMAGTWVKTTPGN</sequence>
<feature type="compositionally biased region" description="Low complexity" evidence="1">
    <location>
        <begin position="95"/>
        <end position="105"/>
    </location>
</feature>
<comment type="caution">
    <text evidence="2">The sequence shown here is derived from an EMBL/GenBank/DDBJ whole genome shotgun (WGS) entry which is preliminary data.</text>
</comment>
<name>S8ASA7_DACHA</name>
<reference evidence="2 3" key="1">
    <citation type="journal article" date="2013" name="PLoS Genet.">
        <title>Genomic mechanisms accounting for the adaptation to parasitism in nematode-trapping fungi.</title>
        <authorList>
            <person name="Meerupati T."/>
            <person name="Andersson K.M."/>
            <person name="Friman E."/>
            <person name="Kumar D."/>
            <person name="Tunlid A."/>
            <person name="Ahren D."/>
        </authorList>
    </citation>
    <scope>NUCLEOTIDE SEQUENCE [LARGE SCALE GENOMIC DNA]</scope>
    <source>
        <strain evidence="2 3">CBS 200.50</strain>
    </source>
</reference>
<keyword evidence="3" id="KW-1185">Reference proteome</keyword>
<feature type="compositionally biased region" description="Low complexity" evidence="1">
    <location>
        <begin position="53"/>
        <end position="67"/>
    </location>
</feature>
<evidence type="ECO:0000313" key="3">
    <source>
        <dbReference type="Proteomes" id="UP000015100"/>
    </source>
</evidence>
<dbReference type="AlphaFoldDB" id="S8ASA7"/>
<dbReference type="Proteomes" id="UP000015100">
    <property type="component" value="Unassembled WGS sequence"/>
</dbReference>
<accession>S8ASA7</accession>
<dbReference type="Gene3D" id="1.25.40.20">
    <property type="entry name" value="Ankyrin repeat-containing domain"/>
    <property type="match status" value="1"/>
</dbReference>
<dbReference type="HOGENOM" id="CLU_390294_0_0_1"/>
<evidence type="ECO:0000313" key="2">
    <source>
        <dbReference type="EMBL" id="EPS45845.1"/>
    </source>
</evidence>
<reference evidence="3" key="2">
    <citation type="submission" date="2013-04" db="EMBL/GenBank/DDBJ databases">
        <title>Genomic mechanisms accounting for the adaptation to parasitism in nematode-trapping fungi.</title>
        <authorList>
            <person name="Ahren D.G."/>
        </authorList>
    </citation>
    <scope>NUCLEOTIDE SEQUENCE [LARGE SCALE GENOMIC DNA]</scope>
    <source>
        <strain evidence="3">CBS 200.50</strain>
    </source>
</reference>
<dbReference type="InterPro" id="IPR036770">
    <property type="entry name" value="Ankyrin_rpt-contain_sf"/>
</dbReference>
<feature type="compositionally biased region" description="Polar residues" evidence="1">
    <location>
        <begin position="75"/>
        <end position="91"/>
    </location>
</feature>
<organism evidence="2 3">
    <name type="scientific">Dactylellina haptotyla (strain CBS 200.50)</name>
    <name type="common">Nematode-trapping fungus</name>
    <name type="synonym">Monacrosporium haptotylum</name>
    <dbReference type="NCBI Taxonomy" id="1284197"/>
    <lineage>
        <taxon>Eukaryota</taxon>
        <taxon>Fungi</taxon>
        <taxon>Dikarya</taxon>
        <taxon>Ascomycota</taxon>
        <taxon>Pezizomycotina</taxon>
        <taxon>Orbiliomycetes</taxon>
        <taxon>Orbiliales</taxon>
        <taxon>Orbiliaceae</taxon>
        <taxon>Dactylellina</taxon>
    </lineage>
</organism>